<dbReference type="EMBL" id="JAEFCI010005752">
    <property type="protein sequence ID" value="KAG5460116.1"/>
    <property type="molecule type" value="Genomic_DNA"/>
</dbReference>
<dbReference type="GO" id="GO:0005789">
    <property type="term" value="C:endoplasmic reticulum membrane"/>
    <property type="evidence" value="ECO:0007669"/>
    <property type="project" value="UniProtKB-SubCell"/>
</dbReference>
<dbReference type="Pfam" id="PF03878">
    <property type="entry name" value="YIF1"/>
    <property type="match status" value="1"/>
</dbReference>
<dbReference type="GO" id="GO:0000139">
    <property type="term" value="C:Golgi membrane"/>
    <property type="evidence" value="ECO:0007669"/>
    <property type="project" value="UniProtKB-SubCell"/>
</dbReference>
<dbReference type="PANTHER" id="PTHR14083:SF0">
    <property type="entry name" value="YIP1D-INTERACTING FACTOR 1, ISOFORM C"/>
    <property type="match status" value="1"/>
</dbReference>
<comment type="caution">
    <text evidence="9">Lacks conserved residue(s) required for the propagation of feature annotation.</text>
</comment>
<evidence type="ECO:0000256" key="4">
    <source>
        <dbReference type="ARBA" id="ARBA00022824"/>
    </source>
</evidence>
<accession>A0A8H8DJ44</accession>
<evidence type="ECO:0000256" key="6">
    <source>
        <dbReference type="ARBA" id="ARBA00022989"/>
    </source>
</evidence>
<proteinExistence type="inferred from homology"/>
<evidence type="ECO:0000256" key="1">
    <source>
        <dbReference type="ARBA" id="ARBA00009727"/>
    </source>
</evidence>
<dbReference type="AlphaFoldDB" id="A0A8H8DJ44"/>
<keyword evidence="5 9" id="KW-0653">Protein transport</keyword>
<keyword evidence="4 9" id="KW-0256">Endoplasmic reticulum</keyword>
<comment type="caution">
    <text evidence="10">The sequence shown here is derived from an EMBL/GenBank/DDBJ whole genome shotgun (WGS) entry which is preliminary data.</text>
</comment>
<evidence type="ECO:0000256" key="3">
    <source>
        <dbReference type="ARBA" id="ARBA00022692"/>
    </source>
</evidence>
<evidence type="ECO:0000256" key="2">
    <source>
        <dbReference type="ARBA" id="ARBA00022448"/>
    </source>
</evidence>
<feature type="transmembrane region" description="Helical" evidence="9">
    <location>
        <begin position="68"/>
        <end position="86"/>
    </location>
</feature>
<dbReference type="Proteomes" id="UP000673691">
    <property type="component" value="Unassembled WGS sequence"/>
</dbReference>
<dbReference type="GO" id="GO:0015031">
    <property type="term" value="P:protein transport"/>
    <property type="evidence" value="ECO:0007669"/>
    <property type="project" value="UniProtKB-KW"/>
</dbReference>
<dbReference type="PANTHER" id="PTHR14083">
    <property type="entry name" value="YIP1 INTERACTING FACTOR HOMOLOG YIF1 PROTEIN"/>
    <property type="match status" value="1"/>
</dbReference>
<dbReference type="GO" id="GO:0006888">
    <property type="term" value="P:endoplasmic reticulum to Golgi vesicle-mediated transport"/>
    <property type="evidence" value="ECO:0007669"/>
    <property type="project" value="UniProtKB-UniRule"/>
</dbReference>
<dbReference type="OrthoDB" id="337750at2759"/>
<keyword evidence="8 9" id="KW-0472">Membrane</keyword>
<evidence type="ECO:0000313" key="11">
    <source>
        <dbReference type="Proteomes" id="UP000673691"/>
    </source>
</evidence>
<keyword evidence="11" id="KW-1185">Reference proteome</keyword>
<keyword evidence="7 9" id="KW-0333">Golgi apparatus</keyword>
<dbReference type="GO" id="GO:0005793">
    <property type="term" value="C:endoplasmic reticulum-Golgi intermediate compartment"/>
    <property type="evidence" value="ECO:0007669"/>
    <property type="project" value="UniProtKB-UniRule"/>
</dbReference>
<dbReference type="InterPro" id="IPR005578">
    <property type="entry name" value="Yif1_fam"/>
</dbReference>
<protein>
    <recommendedName>
        <fullName evidence="9">Protein YIF1</fullName>
    </recommendedName>
</protein>
<comment type="subcellular location">
    <subcellularLocation>
        <location evidence="9">Endoplasmic reticulum membrane</location>
        <topology evidence="9">Multi-pass membrane protein</topology>
    </subcellularLocation>
    <subcellularLocation>
        <location evidence="9">Golgi apparatus membrane</location>
        <topology evidence="9">Multi-pass membrane protein</topology>
    </subcellularLocation>
</comment>
<feature type="transmembrane region" description="Helical" evidence="9">
    <location>
        <begin position="92"/>
        <end position="110"/>
    </location>
</feature>
<evidence type="ECO:0000256" key="8">
    <source>
        <dbReference type="ARBA" id="ARBA00023136"/>
    </source>
</evidence>
<gene>
    <name evidence="10" type="ORF">BJ554DRAFT_7878</name>
</gene>
<dbReference type="GO" id="GO:0030134">
    <property type="term" value="C:COPII-coated ER to Golgi transport vesicle"/>
    <property type="evidence" value="ECO:0007669"/>
    <property type="project" value="TreeGrafter"/>
</dbReference>
<feature type="non-terminal residue" evidence="10">
    <location>
        <position position="1"/>
    </location>
</feature>
<sequence length="131" mass="14528">SWARAVVRSELDGRVEAYKPPREDINSPDLYVPGNFSRVPTGVFRFIARKLLKVPGDFFRCSCAPNPFAAVMALVTYVLLVGIAFGQKSNTALAIMFFEVLLLKLGCYLLNISTEVQLLDLIAYSGYKFVG</sequence>
<evidence type="ECO:0000256" key="5">
    <source>
        <dbReference type="ARBA" id="ARBA00022927"/>
    </source>
</evidence>
<reference evidence="10 11" key="1">
    <citation type="journal article" name="Sci. Rep.">
        <title>Genome-scale phylogenetic analyses confirm Olpidium as the closest living zoosporic fungus to the non-flagellated, terrestrial fungi.</title>
        <authorList>
            <person name="Chang Y."/>
            <person name="Rochon D."/>
            <person name="Sekimoto S."/>
            <person name="Wang Y."/>
            <person name="Chovatia M."/>
            <person name="Sandor L."/>
            <person name="Salamov A."/>
            <person name="Grigoriev I.V."/>
            <person name="Stajich J.E."/>
            <person name="Spatafora J.W."/>
        </authorList>
    </citation>
    <scope>NUCLEOTIDE SEQUENCE [LARGE SCALE GENOMIC DNA]</scope>
    <source>
        <strain evidence="10">S191</strain>
    </source>
</reference>
<keyword evidence="3 9" id="KW-0812">Transmembrane</keyword>
<name>A0A8H8DJ44_9FUNG</name>
<evidence type="ECO:0000256" key="7">
    <source>
        <dbReference type="ARBA" id="ARBA00023034"/>
    </source>
</evidence>
<keyword evidence="2 9" id="KW-0813">Transport</keyword>
<keyword evidence="6 9" id="KW-1133">Transmembrane helix</keyword>
<comment type="function">
    <text evidence="9">Has a role in transport between endoplasmic reticulum and Golgi.</text>
</comment>
<evidence type="ECO:0000313" key="10">
    <source>
        <dbReference type="EMBL" id="KAG5460116.1"/>
    </source>
</evidence>
<comment type="similarity">
    <text evidence="1 9">Belongs to the YIF1 family.</text>
</comment>
<organism evidence="10 11">
    <name type="scientific">Olpidium bornovanus</name>
    <dbReference type="NCBI Taxonomy" id="278681"/>
    <lineage>
        <taxon>Eukaryota</taxon>
        <taxon>Fungi</taxon>
        <taxon>Fungi incertae sedis</taxon>
        <taxon>Olpidiomycota</taxon>
        <taxon>Olpidiomycotina</taxon>
        <taxon>Olpidiomycetes</taxon>
        <taxon>Olpidiales</taxon>
        <taxon>Olpidiaceae</taxon>
        <taxon>Olpidium</taxon>
    </lineage>
</organism>
<evidence type="ECO:0000256" key="9">
    <source>
        <dbReference type="RuleBase" id="RU368073"/>
    </source>
</evidence>